<evidence type="ECO:0000313" key="3">
    <source>
        <dbReference type="Proteomes" id="UP000215199"/>
    </source>
</evidence>
<comment type="caution">
    <text evidence="2">The sequence shown here is derived from an EMBL/GenBank/DDBJ whole genome shotgun (WGS) entry which is preliminary data.</text>
</comment>
<feature type="transmembrane region" description="Helical" evidence="1">
    <location>
        <begin position="12"/>
        <end position="30"/>
    </location>
</feature>
<reference evidence="3" key="1">
    <citation type="submission" date="2017-07" db="EMBL/GenBank/DDBJ databases">
        <title>Comparative genome mining reveals phylogenetic distribution patterns of secondary metabolites in Amycolatopsis.</title>
        <authorList>
            <person name="Adamek M."/>
            <person name="Alanjary M."/>
            <person name="Sales-Ortells H."/>
            <person name="Goodfellow M."/>
            <person name="Bull A.T."/>
            <person name="Kalinowski J."/>
            <person name="Ziemert N."/>
        </authorList>
    </citation>
    <scope>NUCLEOTIDE SEQUENCE [LARGE SCALE GENOMIC DNA]</scope>
    <source>
        <strain evidence="3">H5</strain>
    </source>
</reference>
<organism evidence="2 3">
    <name type="scientific">Amycolatopsis vastitatis</name>
    <dbReference type="NCBI Taxonomy" id="1905142"/>
    <lineage>
        <taxon>Bacteria</taxon>
        <taxon>Bacillati</taxon>
        <taxon>Actinomycetota</taxon>
        <taxon>Actinomycetes</taxon>
        <taxon>Pseudonocardiales</taxon>
        <taxon>Pseudonocardiaceae</taxon>
        <taxon>Amycolatopsis</taxon>
    </lineage>
</organism>
<evidence type="ECO:0000256" key="1">
    <source>
        <dbReference type="SAM" id="Phobius"/>
    </source>
</evidence>
<sequence length="295" mass="31540">MSDERWRPRWWLLGNFGVIVVVHLVASGGWTTTTTVMAPIALVVTLVMVFVRRLPWWLTGEAFKGGRFLRVAGIAGLLLLDVVIVAALVVHPPHGGDVANAGVGVAIFFGGTAVGVYSLLPKRPVTRRSALRRRYRIATALMWATVGLALGGEVAVIVTVGDWLPWVLPVPAAVAVLALAWWRSNLGTVARCFASDSWTPVAAAAFDVRPGEPVNGWAVLPGDVRIRFHLSAVPADIAAELAGRRRLWLAGWPSEYLVTGLPEGTSYAVGLIGVHRRGGKKTVTHESAASVSSRA</sequence>
<accession>A0A229T2L8</accession>
<proteinExistence type="predicted"/>
<feature type="transmembrane region" description="Helical" evidence="1">
    <location>
        <begin position="166"/>
        <end position="182"/>
    </location>
</feature>
<gene>
    <name evidence="2" type="ORF">CF165_24675</name>
</gene>
<feature type="transmembrane region" description="Helical" evidence="1">
    <location>
        <begin position="36"/>
        <end position="56"/>
    </location>
</feature>
<dbReference type="RefSeq" id="WP_093949904.1">
    <property type="nucleotide sequence ID" value="NZ_NMUL01000023.1"/>
</dbReference>
<evidence type="ECO:0000313" key="2">
    <source>
        <dbReference type="EMBL" id="OXM65505.1"/>
    </source>
</evidence>
<feature type="transmembrane region" description="Helical" evidence="1">
    <location>
        <begin position="101"/>
        <end position="120"/>
    </location>
</feature>
<feature type="transmembrane region" description="Helical" evidence="1">
    <location>
        <begin position="68"/>
        <end position="89"/>
    </location>
</feature>
<keyword evidence="1" id="KW-0472">Membrane</keyword>
<feature type="transmembrane region" description="Helical" evidence="1">
    <location>
        <begin position="140"/>
        <end position="160"/>
    </location>
</feature>
<dbReference type="EMBL" id="NMUL01000023">
    <property type="protein sequence ID" value="OXM65505.1"/>
    <property type="molecule type" value="Genomic_DNA"/>
</dbReference>
<protein>
    <submittedName>
        <fullName evidence="2">Uncharacterized protein</fullName>
    </submittedName>
</protein>
<dbReference type="AlphaFoldDB" id="A0A229T2L8"/>
<keyword evidence="1" id="KW-1133">Transmembrane helix</keyword>
<keyword evidence="3" id="KW-1185">Reference proteome</keyword>
<keyword evidence="1" id="KW-0812">Transmembrane</keyword>
<name>A0A229T2L8_9PSEU</name>
<dbReference type="Proteomes" id="UP000215199">
    <property type="component" value="Unassembled WGS sequence"/>
</dbReference>
<dbReference type="OrthoDB" id="3621944at2"/>